<evidence type="ECO:0000313" key="2">
    <source>
        <dbReference type="EMBL" id="SIN90399.1"/>
    </source>
</evidence>
<sequence length="220" mass="25610">MIIKVKNFIIFCFAFLSFNLNAQEIDKTYYLLGAVDNYSGRNYELKNSDYKGYVLMVNKDETNKIKRLQEVSGLKFSNFNSETLANWVSLNSDSYEKEINQFYSFSKTKGTENYRGRLNHDKVLKGTKNQLLSYLLGSFLIHGNIKTENDGGDQYEVYEISVANAQPQFEVLKSILKELGVYTIKEEIWYKIPFTFHVKFIPDSELKTLLDKELAYQNNN</sequence>
<dbReference type="AlphaFoldDB" id="A0A1N6F578"/>
<dbReference type="EMBL" id="FSRQ01000001">
    <property type="protein sequence ID" value="SIN90399.1"/>
    <property type="molecule type" value="Genomic_DNA"/>
</dbReference>
<reference evidence="3" key="1">
    <citation type="submission" date="2016-12" db="EMBL/GenBank/DDBJ databases">
        <authorList>
            <person name="Varghese N."/>
            <person name="Submissions S."/>
        </authorList>
    </citation>
    <scope>NUCLEOTIDE SEQUENCE [LARGE SCALE GENOMIC DNA]</scope>
    <source>
        <strain evidence="3">DSM 16779</strain>
    </source>
</reference>
<feature type="signal peptide" evidence="1">
    <location>
        <begin position="1"/>
        <end position="22"/>
    </location>
</feature>
<protein>
    <submittedName>
        <fullName evidence="2">Uncharacterized protein</fullName>
    </submittedName>
</protein>
<gene>
    <name evidence="2" type="ORF">SAMN05421769_0999</name>
</gene>
<evidence type="ECO:0000256" key="1">
    <source>
        <dbReference type="SAM" id="SignalP"/>
    </source>
</evidence>
<dbReference type="Proteomes" id="UP000184782">
    <property type="component" value="Unassembled WGS sequence"/>
</dbReference>
<name>A0A1N6F578_9FLAO</name>
<evidence type="ECO:0000313" key="3">
    <source>
        <dbReference type="Proteomes" id="UP000184782"/>
    </source>
</evidence>
<proteinExistence type="predicted"/>
<keyword evidence="3" id="KW-1185">Reference proteome</keyword>
<feature type="chain" id="PRO_5012252559" evidence="1">
    <location>
        <begin position="23"/>
        <end position="220"/>
    </location>
</feature>
<organism evidence="2 3">
    <name type="scientific">Chryseobacterium scophthalmum</name>
    <dbReference type="NCBI Taxonomy" id="59733"/>
    <lineage>
        <taxon>Bacteria</taxon>
        <taxon>Pseudomonadati</taxon>
        <taxon>Bacteroidota</taxon>
        <taxon>Flavobacteriia</taxon>
        <taxon>Flavobacteriales</taxon>
        <taxon>Weeksellaceae</taxon>
        <taxon>Chryseobacterium group</taxon>
        <taxon>Chryseobacterium</taxon>
    </lineage>
</organism>
<accession>A0A1N6F578</accession>
<dbReference type="STRING" id="59733.SAMN05421769_0999"/>
<keyword evidence="1" id="KW-0732">Signal</keyword>